<sequence length="370" mass="40781">MPQGIRSRVSSFENLNGVKGAGGQTNKTAKGNAFESLAAGQTKSLLNISSAGIIQRMWVTVNDRSPAMLRALRLRMYWDGSDKPAVDVPLGDFFCAGLGRPVAFQSALFSDPEGRSFNSYVPMPFKTGAKVTLTNESKSDLSLLFFDIDYIIMDKPQPGMLYFHACWNRAIRSTLGKDFELLPRVNGRGRFLGVNVGVNVDAAYGHTWWGEGEVKMYIDGDTTYPTINGTGAEDYIGTGWGEGAFTNQYQGCSVADTTKNQYAFYRFHIPDAIYFNHDFKATIQEIGGGSDTEVKSLAARGVPLTPVSVAGYVNGFTRLMDNPVALTDSKFPKGWINFYRIDDYSATAYFYLDKPVSNLKPLAPVEERVK</sequence>
<keyword evidence="2" id="KW-1185">Reference proteome</keyword>
<dbReference type="Pfam" id="PF11175">
    <property type="entry name" value="DUF2961"/>
    <property type="match status" value="1"/>
</dbReference>
<evidence type="ECO:0000313" key="1">
    <source>
        <dbReference type="EMBL" id="QEC65665.1"/>
    </source>
</evidence>
<dbReference type="AlphaFoldDB" id="A0A5B8V3Q5"/>
<reference evidence="1 2" key="1">
    <citation type="journal article" date="2017" name="Curr. Microbiol.">
        <title>Mucilaginibacter ginsenosidivorans sp. nov., Isolated from Soil of Ginseng Field.</title>
        <authorList>
            <person name="Kim M.M."/>
            <person name="Siddiqi M.Z."/>
            <person name="Im W.T."/>
        </authorList>
    </citation>
    <scope>NUCLEOTIDE SEQUENCE [LARGE SCALE GENOMIC DNA]</scope>
    <source>
        <strain evidence="1 2">Gsoil 3017</strain>
    </source>
</reference>
<accession>A0A5B8V3Q5</accession>
<organism evidence="1 2">
    <name type="scientific">Mucilaginibacter ginsenosidivorans</name>
    <dbReference type="NCBI Taxonomy" id="398053"/>
    <lineage>
        <taxon>Bacteria</taxon>
        <taxon>Pseudomonadati</taxon>
        <taxon>Bacteroidota</taxon>
        <taxon>Sphingobacteriia</taxon>
        <taxon>Sphingobacteriales</taxon>
        <taxon>Sphingobacteriaceae</taxon>
        <taxon>Mucilaginibacter</taxon>
    </lineage>
</organism>
<dbReference type="Gene3D" id="2.60.120.1390">
    <property type="match status" value="1"/>
</dbReference>
<dbReference type="EMBL" id="CP042436">
    <property type="protein sequence ID" value="QEC65665.1"/>
    <property type="molecule type" value="Genomic_DNA"/>
</dbReference>
<dbReference type="OrthoDB" id="2518538at2"/>
<proteinExistence type="predicted"/>
<evidence type="ECO:0000313" key="2">
    <source>
        <dbReference type="Proteomes" id="UP000321479"/>
    </source>
</evidence>
<protein>
    <submittedName>
        <fullName evidence="1">DUF2961 domain-containing protein</fullName>
    </submittedName>
</protein>
<dbReference type="Proteomes" id="UP000321479">
    <property type="component" value="Chromosome"/>
</dbReference>
<dbReference type="InterPro" id="IPR021345">
    <property type="entry name" value="DUF2961"/>
</dbReference>
<gene>
    <name evidence="1" type="ORF">FRZ54_12220</name>
</gene>
<name>A0A5B8V3Q5_9SPHI</name>
<dbReference type="KEGG" id="mgin:FRZ54_12220"/>